<dbReference type="GO" id="GO:0006072">
    <property type="term" value="P:glycerol-3-phosphate metabolic process"/>
    <property type="evidence" value="ECO:0007669"/>
    <property type="project" value="InterPro"/>
</dbReference>
<dbReference type="FunFam" id="3.30.420.40:FF:000177">
    <property type="entry name" value="Glycerol kinase"/>
    <property type="match status" value="1"/>
</dbReference>
<dbReference type="InterPro" id="IPR005999">
    <property type="entry name" value="Glycerol_kin"/>
</dbReference>
<evidence type="ECO:0000256" key="13">
    <source>
        <dbReference type="SAM" id="MobiDB-lite"/>
    </source>
</evidence>
<keyword evidence="16" id="KW-1185">Reference proteome</keyword>
<evidence type="ECO:0000313" key="16">
    <source>
        <dbReference type="Proteomes" id="UP000079169"/>
    </source>
</evidence>
<dbReference type="InterPro" id="IPR018485">
    <property type="entry name" value="FGGY_C"/>
</dbReference>
<dbReference type="Proteomes" id="UP000079169">
    <property type="component" value="Unplaced"/>
</dbReference>
<reference evidence="17" key="1">
    <citation type="submission" date="2025-08" db="UniProtKB">
        <authorList>
            <consortium name="RefSeq"/>
        </authorList>
    </citation>
    <scope>IDENTIFICATION</scope>
</reference>
<gene>
    <name evidence="17" type="primary">LOC103505115</name>
</gene>
<dbReference type="GO" id="GO:0019563">
    <property type="term" value="P:glycerol catabolic process"/>
    <property type="evidence" value="ECO:0007669"/>
    <property type="project" value="UniProtKB-UniPathway"/>
</dbReference>
<evidence type="ECO:0000256" key="10">
    <source>
        <dbReference type="ARBA" id="ARBA00052101"/>
    </source>
</evidence>
<dbReference type="PaxDb" id="121845-A0A3Q0IJE8"/>
<dbReference type="GeneID" id="103505115"/>
<dbReference type="PANTHER" id="PTHR10196">
    <property type="entry name" value="SUGAR KINASE"/>
    <property type="match status" value="1"/>
</dbReference>
<dbReference type="NCBIfam" id="TIGR01311">
    <property type="entry name" value="glycerol_kin"/>
    <property type="match status" value="1"/>
</dbReference>
<dbReference type="KEGG" id="dci:103505115"/>
<feature type="region of interest" description="Disordered" evidence="13">
    <location>
        <begin position="450"/>
        <end position="469"/>
    </location>
</feature>
<evidence type="ECO:0000256" key="6">
    <source>
        <dbReference type="ARBA" id="ARBA00022777"/>
    </source>
</evidence>
<evidence type="ECO:0000256" key="5">
    <source>
        <dbReference type="ARBA" id="ARBA00022741"/>
    </source>
</evidence>
<dbReference type="Pfam" id="PF02782">
    <property type="entry name" value="FGGY_C"/>
    <property type="match status" value="1"/>
</dbReference>
<dbReference type="Gene3D" id="3.30.420.40">
    <property type="match status" value="2"/>
</dbReference>
<comment type="catalytic activity">
    <reaction evidence="10">
        <text>glycerol + ATP = sn-glycerol 3-phosphate + ADP + H(+)</text>
        <dbReference type="Rhea" id="RHEA:21644"/>
        <dbReference type="ChEBI" id="CHEBI:15378"/>
        <dbReference type="ChEBI" id="CHEBI:17754"/>
        <dbReference type="ChEBI" id="CHEBI:30616"/>
        <dbReference type="ChEBI" id="CHEBI:57597"/>
        <dbReference type="ChEBI" id="CHEBI:456216"/>
        <dbReference type="EC" id="2.7.1.30"/>
    </reaction>
</comment>
<proteinExistence type="inferred from homology"/>
<sequence length="469" mass="50978">MSSRYGKLVGAIDAGTGSVRFLVFAASTSELLTYHKVELETLTPKEGWVEQDPMVILHLVEECIEKCVGYLVDLDINPNDIVAIGITNQRETTIVWDSTTGKPLYNAIVWSDVRTKSIVDTYASKIKNTTFLTTICGLPISTYFSAVKLNWLMDNVDEVKNAIKDNKCLFGTVDSWLIWNLTGGVDGGLHITDVTNASRTLLMNLRTLQWEPQLLKFFNIPSQILPQIRSSSEIYGCLKDGPLQGVPISGILGDQQSALVGQSCLQAGQAKNTYGTGCFLLYNTGTAIVHSSQGLLTTVAYQFGARAPITYALEGSIAVAGQTFKWLRDNLNIIADLNEIESLVQKSSSHTDVVFVPAFSGLYAPYWQRDARSIICGLTDETSKVDIVKAALEAVCFQTRDILEAMKEDCGVALEKLLVDGGMTANKYLMQLQADLTGTPVSECTNFLAKSSSSSGSSPIGGWKSSGQS</sequence>
<name>A0A3Q0IJE8_DIACI</name>
<dbReference type="GO" id="GO:0005739">
    <property type="term" value="C:mitochondrion"/>
    <property type="evidence" value="ECO:0007669"/>
    <property type="project" value="TreeGrafter"/>
</dbReference>
<keyword evidence="4 12" id="KW-0808">Transferase</keyword>
<keyword evidence="5" id="KW-0547">Nucleotide-binding</keyword>
<evidence type="ECO:0000256" key="4">
    <source>
        <dbReference type="ARBA" id="ARBA00022679"/>
    </source>
</evidence>
<dbReference type="EC" id="2.7.1.30" evidence="3"/>
<evidence type="ECO:0000256" key="1">
    <source>
        <dbReference type="ARBA" id="ARBA00005190"/>
    </source>
</evidence>
<dbReference type="InterPro" id="IPR000577">
    <property type="entry name" value="Carb_kinase_FGGY"/>
</dbReference>
<dbReference type="PIRSF" id="PIRSF000538">
    <property type="entry name" value="GlpK"/>
    <property type="match status" value="1"/>
</dbReference>
<dbReference type="PROSITE" id="PS00445">
    <property type="entry name" value="FGGY_KINASES_2"/>
    <property type="match status" value="1"/>
</dbReference>
<evidence type="ECO:0000256" key="8">
    <source>
        <dbReference type="ARBA" id="ARBA00022840"/>
    </source>
</evidence>
<evidence type="ECO:0000259" key="14">
    <source>
        <dbReference type="Pfam" id="PF00370"/>
    </source>
</evidence>
<accession>A0A3Q0IJE8</accession>
<evidence type="ECO:0000256" key="2">
    <source>
        <dbReference type="ARBA" id="ARBA00009156"/>
    </source>
</evidence>
<evidence type="ECO:0000256" key="12">
    <source>
        <dbReference type="RuleBase" id="RU003733"/>
    </source>
</evidence>
<keyword evidence="8" id="KW-0067">ATP-binding</keyword>
<organism evidence="16 17">
    <name type="scientific">Diaphorina citri</name>
    <name type="common">Asian citrus psyllid</name>
    <dbReference type="NCBI Taxonomy" id="121845"/>
    <lineage>
        <taxon>Eukaryota</taxon>
        <taxon>Metazoa</taxon>
        <taxon>Ecdysozoa</taxon>
        <taxon>Arthropoda</taxon>
        <taxon>Hexapoda</taxon>
        <taxon>Insecta</taxon>
        <taxon>Pterygota</taxon>
        <taxon>Neoptera</taxon>
        <taxon>Paraneoptera</taxon>
        <taxon>Hemiptera</taxon>
        <taxon>Sternorrhyncha</taxon>
        <taxon>Psylloidea</taxon>
        <taxon>Psyllidae</taxon>
        <taxon>Diaphorininae</taxon>
        <taxon>Diaphorina</taxon>
    </lineage>
</organism>
<dbReference type="InterPro" id="IPR018483">
    <property type="entry name" value="Carb_kinase_FGGY_CS"/>
</dbReference>
<dbReference type="CDD" id="cd07792">
    <property type="entry name" value="ASKHA_NBD_FGGY_GK1-3-like"/>
    <property type="match status" value="1"/>
</dbReference>
<dbReference type="NCBIfam" id="NF000756">
    <property type="entry name" value="PRK00047.1"/>
    <property type="match status" value="1"/>
</dbReference>
<dbReference type="GO" id="GO:0004370">
    <property type="term" value="F:glycerol kinase activity"/>
    <property type="evidence" value="ECO:0007669"/>
    <property type="project" value="UniProtKB-EC"/>
</dbReference>
<dbReference type="InterPro" id="IPR043129">
    <property type="entry name" value="ATPase_NBD"/>
</dbReference>
<feature type="domain" description="Carbohydrate kinase FGGY N-terminal" evidence="14">
    <location>
        <begin position="9"/>
        <end position="261"/>
    </location>
</feature>
<comment type="similarity">
    <text evidence="2 12">Belongs to the FGGY kinase family.</text>
</comment>
<dbReference type="PANTHER" id="PTHR10196:SF69">
    <property type="entry name" value="GLYCEROL KINASE"/>
    <property type="match status" value="1"/>
</dbReference>
<dbReference type="Pfam" id="PF00370">
    <property type="entry name" value="FGGY_N"/>
    <property type="match status" value="1"/>
</dbReference>
<evidence type="ECO:0000256" key="11">
    <source>
        <dbReference type="ARBA" id="ARBA00071571"/>
    </source>
</evidence>
<dbReference type="SUPFAM" id="SSF53067">
    <property type="entry name" value="Actin-like ATPase domain"/>
    <property type="match status" value="2"/>
</dbReference>
<dbReference type="AlphaFoldDB" id="A0A3Q0IJE8"/>
<evidence type="ECO:0000313" key="17">
    <source>
        <dbReference type="RefSeq" id="XP_026676292.1"/>
    </source>
</evidence>
<dbReference type="STRING" id="121845.A0A3Q0IJE8"/>
<evidence type="ECO:0000256" key="9">
    <source>
        <dbReference type="ARBA" id="ARBA00043149"/>
    </source>
</evidence>
<protein>
    <recommendedName>
        <fullName evidence="11">Probable glycerol kinase</fullName>
        <ecNumber evidence="3">2.7.1.30</ecNumber>
    </recommendedName>
    <alternativeName>
        <fullName evidence="9">ATP:glycerol 3-phosphotransferase</fullName>
    </alternativeName>
</protein>
<dbReference type="UniPathway" id="UPA00618">
    <property type="reaction ID" value="UER00672"/>
</dbReference>
<evidence type="ECO:0000256" key="3">
    <source>
        <dbReference type="ARBA" id="ARBA00012099"/>
    </source>
</evidence>
<feature type="compositionally biased region" description="Low complexity" evidence="13">
    <location>
        <begin position="451"/>
        <end position="469"/>
    </location>
</feature>
<comment type="pathway">
    <text evidence="1">Polyol metabolism; glycerol degradation via glycerol kinase pathway; sn-glycerol 3-phosphate from glycerol: step 1/1.</text>
</comment>
<keyword evidence="7" id="KW-0319">Glycerol metabolism</keyword>
<dbReference type="InterPro" id="IPR018484">
    <property type="entry name" value="FGGY_N"/>
</dbReference>
<evidence type="ECO:0000256" key="7">
    <source>
        <dbReference type="ARBA" id="ARBA00022798"/>
    </source>
</evidence>
<feature type="domain" description="Carbohydrate kinase FGGY C-terminal" evidence="15">
    <location>
        <begin position="271"/>
        <end position="442"/>
    </location>
</feature>
<evidence type="ECO:0000259" key="15">
    <source>
        <dbReference type="Pfam" id="PF02782"/>
    </source>
</evidence>
<keyword evidence="6 12" id="KW-0418">Kinase</keyword>
<dbReference type="InterPro" id="IPR042018">
    <property type="entry name" value="GK1-3_metazoan-type"/>
</dbReference>
<dbReference type="PROSITE" id="PS00933">
    <property type="entry name" value="FGGY_KINASES_1"/>
    <property type="match status" value="1"/>
</dbReference>
<dbReference type="GO" id="GO:0005524">
    <property type="term" value="F:ATP binding"/>
    <property type="evidence" value="ECO:0007669"/>
    <property type="project" value="UniProtKB-KW"/>
</dbReference>
<dbReference type="RefSeq" id="XP_026676292.1">
    <property type="nucleotide sequence ID" value="XM_026820491.1"/>
</dbReference>